<keyword evidence="7" id="KW-1185">Reference proteome</keyword>
<proteinExistence type="inferred from homology"/>
<comment type="subunit">
    <text evidence="5">Component of the ribosomal small subunit (SSU) processome.</text>
</comment>
<dbReference type="Pfam" id="PF03998">
    <property type="entry name" value="Utp11"/>
    <property type="match status" value="1"/>
</dbReference>
<dbReference type="PANTHER" id="PTHR12838:SF0">
    <property type="entry name" value="U3 SMALL NUCLEOLAR RNA-ASSOCIATED PROTEIN 11-RELATED"/>
    <property type="match status" value="1"/>
</dbReference>
<organism evidence="6 7">
    <name type="scientific">Dermatophagoides farinae</name>
    <name type="common">American house dust mite</name>
    <dbReference type="NCBI Taxonomy" id="6954"/>
    <lineage>
        <taxon>Eukaryota</taxon>
        <taxon>Metazoa</taxon>
        <taxon>Ecdysozoa</taxon>
        <taxon>Arthropoda</taxon>
        <taxon>Chelicerata</taxon>
        <taxon>Arachnida</taxon>
        <taxon>Acari</taxon>
        <taxon>Acariformes</taxon>
        <taxon>Sarcoptiformes</taxon>
        <taxon>Astigmata</taxon>
        <taxon>Psoroptidia</taxon>
        <taxon>Analgoidea</taxon>
        <taxon>Pyroglyphidae</taxon>
        <taxon>Dermatophagoidinae</taxon>
        <taxon>Dermatophagoides</taxon>
    </lineage>
</organism>
<reference evidence="6" key="2">
    <citation type="journal article" date="2022" name="Res Sq">
        <title>Comparative Genomics Reveals Insights into the Divergent Evolution of Astigmatic Mites and Household Pest Adaptations.</title>
        <authorList>
            <person name="Xiong Q."/>
            <person name="Wan A.T.-Y."/>
            <person name="Liu X.-Y."/>
            <person name="Fung C.S.-H."/>
            <person name="Xiao X."/>
            <person name="Malainual N."/>
            <person name="Hou J."/>
            <person name="Wang L."/>
            <person name="Wang M."/>
            <person name="Yang K."/>
            <person name="Cui Y."/>
            <person name="Leung E."/>
            <person name="Nong W."/>
            <person name="Shin S.-K."/>
            <person name="Au S."/>
            <person name="Jeong K.Y."/>
            <person name="Chew F.T."/>
            <person name="Hui J."/>
            <person name="Leung T.F."/>
            <person name="Tungtrongchitr A."/>
            <person name="Zhong N."/>
            <person name="Liu Z."/>
            <person name="Tsui S."/>
        </authorList>
    </citation>
    <scope>NUCLEOTIDE SEQUENCE</scope>
    <source>
        <strain evidence="6">Derf</strain>
        <tissue evidence="6">Whole organism</tissue>
    </source>
</reference>
<comment type="caution">
    <text evidence="6">The sequence shown here is derived from an EMBL/GenBank/DDBJ whole genome shotgun (WGS) entry which is preliminary data.</text>
</comment>
<evidence type="ECO:0000313" key="7">
    <source>
        <dbReference type="Proteomes" id="UP000790347"/>
    </source>
</evidence>
<keyword evidence="3 5" id="KW-0698">rRNA processing</keyword>
<keyword evidence="4 5" id="KW-0539">Nucleus</keyword>
<evidence type="ECO:0000256" key="4">
    <source>
        <dbReference type="ARBA" id="ARBA00023242"/>
    </source>
</evidence>
<sequence length="252" mass="30446">MSSFMKAQKSRQRLHRERVNVLDKGFLERKKDYQTRAAEYNRRKDIFTKLRKKALDKNPDEFFFRMKSSNLIDGIHYDHRKDEELSKEELQLMQTQDLNYVKYKRSIDMKKIPKLQSELHLLDPDKRKRKNKHIFFVDDKKEKKNFDIAQRMKLDNQSLNKGSHFVPNQSISDEDLLASNQIRDLKYRRLNNKIDRETLLRGVSDKMRIKKQLLNRKESAKKIKKEYQVKTLNIVPNRFILLNSNDILMDLF</sequence>
<comment type="subcellular location">
    <subcellularLocation>
        <location evidence="1 5">Nucleus</location>
        <location evidence="1 5">Nucleolus</location>
    </subcellularLocation>
</comment>
<evidence type="ECO:0000256" key="5">
    <source>
        <dbReference type="PIRNR" id="PIRNR015952"/>
    </source>
</evidence>
<dbReference type="AlphaFoldDB" id="A0A922I280"/>
<dbReference type="GO" id="GO:0006364">
    <property type="term" value="P:rRNA processing"/>
    <property type="evidence" value="ECO:0007669"/>
    <property type="project" value="UniProtKB-UniRule"/>
</dbReference>
<gene>
    <name evidence="6" type="primary">UTP11L</name>
    <name evidence="6" type="ORF">DERF_006841</name>
</gene>
<dbReference type="PIRSF" id="PIRSF015952">
    <property type="entry name" value="U3snoRNP11"/>
    <property type="match status" value="1"/>
</dbReference>
<evidence type="ECO:0000256" key="2">
    <source>
        <dbReference type="ARBA" id="ARBA00008105"/>
    </source>
</evidence>
<protein>
    <recommendedName>
        <fullName evidence="5">U3 small nucleolar RNA-associated protein 11</fullName>
        <shortName evidence="5">U3 snoRNA-associated protein 11</shortName>
    </recommendedName>
</protein>
<dbReference type="PANTHER" id="PTHR12838">
    <property type="entry name" value="U3 SMALL NUCLEOLAR RNA-ASSOCIATED PROTEIN 11"/>
    <property type="match status" value="1"/>
</dbReference>
<evidence type="ECO:0000256" key="3">
    <source>
        <dbReference type="ARBA" id="ARBA00022552"/>
    </source>
</evidence>
<dbReference type="InterPro" id="IPR007144">
    <property type="entry name" value="SSU_processome_Utp11"/>
</dbReference>
<comment type="function">
    <text evidence="5">Involved in nucleolar processing of pre-18S ribosomal RNA.</text>
</comment>
<dbReference type="GO" id="GO:0032040">
    <property type="term" value="C:small-subunit processome"/>
    <property type="evidence" value="ECO:0007669"/>
    <property type="project" value="UniProtKB-UniRule"/>
</dbReference>
<evidence type="ECO:0000256" key="1">
    <source>
        <dbReference type="ARBA" id="ARBA00004604"/>
    </source>
</evidence>
<name>A0A922I280_DERFA</name>
<dbReference type="Proteomes" id="UP000790347">
    <property type="component" value="Unassembled WGS sequence"/>
</dbReference>
<reference evidence="6" key="1">
    <citation type="submission" date="2013-05" db="EMBL/GenBank/DDBJ databases">
        <authorList>
            <person name="Yim A.K.Y."/>
            <person name="Chan T.F."/>
            <person name="Ji K.M."/>
            <person name="Liu X.Y."/>
            <person name="Zhou J.W."/>
            <person name="Li R.Q."/>
            <person name="Yang K.Y."/>
            <person name="Li J."/>
            <person name="Li M."/>
            <person name="Law P.T.W."/>
            <person name="Wu Y.L."/>
            <person name="Cai Z.L."/>
            <person name="Qin H."/>
            <person name="Bao Y."/>
            <person name="Leung R.K.K."/>
            <person name="Ng P.K.S."/>
            <person name="Zou J."/>
            <person name="Zhong X.J."/>
            <person name="Ran P.X."/>
            <person name="Zhong N.S."/>
            <person name="Liu Z.G."/>
            <person name="Tsui S.K.W."/>
        </authorList>
    </citation>
    <scope>NUCLEOTIDE SEQUENCE</scope>
    <source>
        <strain evidence="6">Derf</strain>
        <tissue evidence="6">Whole organism</tissue>
    </source>
</reference>
<evidence type="ECO:0000313" key="6">
    <source>
        <dbReference type="EMBL" id="KAH9516080.1"/>
    </source>
</evidence>
<keyword evidence="6" id="KW-0687">Ribonucleoprotein</keyword>
<dbReference type="EMBL" id="ASGP02000003">
    <property type="protein sequence ID" value="KAH9516080.1"/>
    <property type="molecule type" value="Genomic_DNA"/>
</dbReference>
<accession>A0A922I280</accession>
<comment type="similarity">
    <text evidence="2 5">Belongs to the UTP11 family.</text>
</comment>